<dbReference type="InterPro" id="IPR023214">
    <property type="entry name" value="HAD_sf"/>
</dbReference>
<dbReference type="Proteomes" id="UP000015543">
    <property type="component" value="Chromosome"/>
</dbReference>
<keyword evidence="10 12" id="KW-1133">Transmembrane helix</keyword>
<dbReference type="Gene3D" id="3.40.1110.10">
    <property type="entry name" value="Calcium-transporting ATPase, cytoplasmic domain N"/>
    <property type="match status" value="1"/>
</dbReference>
<keyword evidence="11 12" id="KW-0472">Membrane</keyword>
<evidence type="ECO:0000256" key="8">
    <source>
        <dbReference type="ARBA" id="ARBA00022842"/>
    </source>
</evidence>
<feature type="transmembrane region" description="Helical" evidence="12">
    <location>
        <begin position="260"/>
        <end position="286"/>
    </location>
</feature>
<feature type="transmembrane region" description="Helical" evidence="12">
    <location>
        <begin position="683"/>
        <end position="704"/>
    </location>
</feature>
<dbReference type="SUPFAM" id="SSF81653">
    <property type="entry name" value="Calcium ATPase, transduction domain A"/>
    <property type="match status" value="1"/>
</dbReference>
<dbReference type="KEGG" id="thb:N186_00545"/>
<dbReference type="SMART" id="SM00831">
    <property type="entry name" value="Cation_ATPase_N"/>
    <property type="match status" value="1"/>
</dbReference>
<dbReference type="Pfam" id="PF00122">
    <property type="entry name" value="E1-E2_ATPase"/>
    <property type="match status" value="1"/>
</dbReference>
<dbReference type="InterPro" id="IPR059000">
    <property type="entry name" value="ATPase_P-type_domA"/>
</dbReference>
<feature type="transmembrane region" description="Helical" evidence="12">
    <location>
        <begin position="237"/>
        <end position="254"/>
    </location>
</feature>
<reference evidence="14 15" key="1">
    <citation type="journal article" date="2013" name="Genome Announc.">
        <title>Complete Genomic Sequence of 'Thermofilum adornatus' Strain 1910bT, a Hyperthermophilic Anaerobic Organotrophic Crenarchaeon.</title>
        <authorList>
            <person name="Dominova I.N."/>
            <person name="Kublanov I.V."/>
            <person name="Podosokorskaya O.A."/>
            <person name="Derbikova K.S."/>
            <person name="Patrushev M.V."/>
            <person name="Toshchakov S.V."/>
        </authorList>
    </citation>
    <scope>NUCLEOTIDE SEQUENCE [LARGE SCALE GENOMIC DNA]</scope>
    <source>
        <strain evidence="15">1910b</strain>
    </source>
</reference>
<evidence type="ECO:0000256" key="12">
    <source>
        <dbReference type="SAM" id="Phobius"/>
    </source>
</evidence>
<dbReference type="InterPro" id="IPR023299">
    <property type="entry name" value="ATPase_P-typ_cyto_dom_N"/>
</dbReference>
<dbReference type="InterPro" id="IPR001757">
    <property type="entry name" value="P_typ_ATPase"/>
</dbReference>
<dbReference type="GO" id="GO:0008553">
    <property type="term" value="F:P-type proton-exporting transporter activity"/>
    <property type="evidence" value="ECO:0007669"/>
    <property type="project" value="InterPro"/>
</dbReference>
<keyword evidence="3" id="KW-0597">Phosphoprotein</keyword>
<dbReference type="SUPFAM" id="SSF81660">
    <property type="entry name" value="Metal cation-transporting ATPase, ATP-binding domain N"/>
    <property type="match status" value="1"/>
</dbReference>
<evidence type="ECO:0000259" key="13">
    <source>
        <dbReference type="SMART" id="SM00831"/>
    </source>
</evidence>
<dbReference type="GO" id="GO:0120029">
    <property type="term" value="P:proton export across plasma membrane"/>
    <property type="evidence" value="ECO:0007669"/>
    <property type="project" value="InterPro"/>
</dbReference>
<evidence type="ECO:0000256" key="5">
    <source>
        <dbReference type="ARBA" id="ARBA00022723"/>
    </source>
</evidence>
<dbReference type="InterPro" id="IPR004014">
    <property type="entry name" value="ATPase_P-typ_cation-transptr_N"/>
</dbReference>
<dbReference type="GeneID" id="16572757"/>
<feature type="transmembrane region" description="Helical" evidence="12">
    <location>
        <begin position="710"/>
        <end position="727"/>
    </location>
</feature>
<dbReference type="eggNOG" id="arCOG01578">
    <property type="taxonomic scope" value="Archaea"/>
</dbReference>
<sequence>MLKESRTYSVRDMENMSINEVIAYLSSSEEGLSSEEVSRRLKEYGFNEVPEKKKNPLLEYLKRYWGPLPWLMEITIITSIVAEKILEAEIIAFLLVLNATIGFLHSRSSEKTVQLLKKKLSVKVSVLRDGKWIEVDARELVPGDIIFLRIGSIVPADAKVINGNMLVDQSALTGESLPVEVGPGGIIYSGSIVKRGEARCIVVATGTKTYFGKTIELVKEAKTTSMQEEAVLKITRYMLYAGLVALAVSIPIGIMEKWSVFSLIDLAVVFLMSCVPVALPAVLTIMQAYGSMELSRRNVLVTRLSAVEDIGAVNVACLDKTGTITLNQLEVVGVKGYGFTEKDVVLYAVLASREEAHDPLNDAIITYGKRIGVTRDLCKELSFTPFEPSLKRSECVALCGNEKVRAILGEPKTVLSLCTNNEHLKDKVLQDIEEASRKGARTLAVAVQRGDSREVTFAGLIHLMDPPRPDAREMILKLREHGVRPVMLTGDNVAIAKEIARNVAIGERIFSVREIMSKDVKLEDIIDEADGLAEVYPEDKFNVVKALQSKGYRVAMTGDGVNDAPALSQAEAGIAVKQATDAAKATASLVLLEDGLSVIVDAITVGRILHQRALTWVINKITKTLQTILVILVGMLWLRKMTITPMGMAVLLLANDFLTMTISTDNARPSMKPATWNVKNIMIFSLPLSIAMLIPPVIVTYISLSVLNSSWNATVSAVLLSLIYTSQVRILMVRERKWLWSSRPGRELTISLLGTLIVFTLLAYTGIIFTELTPNLLLVVATTSLIPLAFEPLKVYLAKKYF</sequence>
<keyword evidence="7" id="KW-0067">ATP-binding</keyword>
<evidence type="ECO:0000256" key="3">
    <source>
        <dbReference type="ARBA" id="ARBA00022553"/>
    </source>
</evidence>
<feature type="domain" description="Cation-transporting P-type ATPase N-terminal" evidence="13">
    <location>
        <begin position="12"/>
        <end position="83"/>
    </location>
</feature>
<dbReference type="GO" id="GO:0016020">
    <property type="term" value="C:membrane"/>
    <property type="evidence" value="ECO:0007669"/>
    <property type="project" value="UniProtKB-SubCell"/>
</dbReference>
<dbReference type="OrthoDB" id="8588at2157"/>
<evidence type="ECO:0000256" key="4">
    <source>
        <dbReference type="ARBA" id="ARBA00022692"/>
    </source>
</evidence>
<dbReference type="PROSITE" id="PS00154">
    <property type="entry name" value="ATPASE_E1_E2"/>
    <property type="match status" value="1"/>
</dbReference>
<organism evidence="14 15">
    <name type="scientific">Thermofilum adornatum</name>
    <dbReference type="NCBI Taxonomy" id="1365176"/>
    <lineage>
        <taxon>Archaea</taxon>
        <taxon>Thermoproteota</taxon>
        <taxon>Thermoprotei</taxon>
        <taxon>Thermofilales</taxon>
        <taxon>Thermofilaceae</taxon>
        <taxon>Thermofilum</taxon>
    </lineage>
</organism>
<evidence type="ECO:0000256" key="11">
    <source>
        <dbReference type="ARBA" id="ARBA00023136"/>
    </source>
</evidence>
<dbReference type="InterPro" id="IPR008250">
    <property type="entry name" value="ATPase_P-typ_transduc_dom_A_sf"/>
</dbReference>
<dbReference type="SUPFAM" id="SSF56784">
    <property type="entry name" value="HAD-like"/>
    <property type="match status" value="1"/>
</dbReference>
<dbReference type="PANTHER" id="PTHR42861">
    <property type="entry name" value="CALCIUM-TRANSPORTING ATPASE"/>
    <property type="match status" value="1"/>
</dbReference>
<dbReference type="AlphaFoldDB" id="S6A4W9"/>
<dbReference type="InterPro" id="IPR044492">
    <property type="entry name" value="P_typ_ATPase_HD_dom"/>
</dbReference>
<dbReference type="Pfam" id="PF00702">
    <property type="entry name" value="Hydrolase"/>
    <property type="match status" value="1"/>
</dbReference>
<evidence type="ECO:0000256" key="1">
    <source>
        <dbReference type="ARBA" id="ARBA00004141"/>
    </source>
</evidence>
<dbReference type="FunFam" id="2.70.150.10:FF:000042">
    <property type="entry name" value="Plasma membrane ATPase"/>
    <property type="match status" value="1"/>
</dbReference>
<proteinExistence type="inferred from homology"/>
<evidence type="ECO:0000256" key="6">
    <source>
        <dbReference type="ARBA" id="ARBA00022741"/>
    </source>
</evidence>
<dbReference type="NCBIfam" id="TIGR01647">
    <property type="entry name" value="ATPase-IIIA_H"/>
    <property type="match status" value="1"/>
</dbReference>
<dbReference type="EMBL" id="CP006646">
    <property type="protein sequence ID" value="AGT34507.1"/>
    <property type="molecule type" value="Genomic_DNA"/>
</dbReference>
<dbReference type="RefSeq" id="WP_020961805.1">
    <property type="nucleotide sequence ID" value="NC_022093.1"/>
</dbReference>
<dbReference type="Gene3D" id="3.40.50.1000">
    <property type="entry name" value="HAD superfamily/HAD-like"/>
    <property type="match status" value="1"/>
</dbReference>
<dbReference type="SFLD" id="SFLDF00027">
    <property type="entry name" value="p-type_atpase"/>
    <property type="match status" value="1"/>
</dbReference>
<dbReference type="Gene3D" id="2.70.150.10">
    <property type="entry name" value="Calcium-transporting ATPase, cytoplasmic transduction domain A"/>
    <property type="match status" value="1"/>
</dbReference>
<dbReference type="PRINTS" id="PR00120">
    <property type="entry name" value="HATPASE"/>
</dbReference>
<keyword evidence="8" id="KW-0460">Magnesium</keyword>
<dbReference type="GO" id="GO:0005524">
    <property type="term" value="F:ATP binding"/>
    <property type="evidence" value="ECO:0007669"/>
    <property type="project" value="UniProtKB-KW"/>
</dbReference>
<dbReference type="Pfam" id="PF00690">
    <property type="entry name" value="Cation_ATPase_N"/>
    <property type="match status" value="1"/>
</dbReference>
<protein>
    <recommendedName>
        <fullName evidence="13">Cation-transporting P-type ATPase N-terminal domain-containing protein</fullName>
    </recommendedName>
</protein>
<dbReference type="SFLD" id="SFLDS00003">
    <property type="entry name" value="Haloacid_Dehalogenase"/>
    <property type="match status" value="1"/>
</dbReference>
<feature type="transmembrane region" description="Helical" evidence="12">
    <location>
        <begin position="748"/>
        <end position="770"/>
    </location>
</feature>
<keyword evidence="9" id="KW-1278">Translocase</keyword>
<name>S6A4W9_9CREN</name>
<evidence type="ECO:0000256" key="2">
    <source>
        <dbReference type="ARBA" id="ARBA00008804"/>
    </source>
</evidence>
<dbReference type="NCBIfam" id="TIGR01494">
    <property type="entry name" value="ATPase_P-type"/>
    <property type="match status" value="2"/>
</dbReference>
<feature type="transmembrane region" description="Helical" evidence="12">
    <location>
        <begin position="643"/>
        <end position="662"/>
    </location>
</feature>
<keyword evidence="15" id="KW-1185">Reference proteome</keyword>
<keyword evidence="6" id="KW-0547">Nucleotide-binding</keyword>
<evidence type="ECO:0000256" key="10">
    <source>
        <dbReference type="ARBA" id="ARBA00022989"/>
    </source>
</evidence>
<dbReference type="InterPro" id="IPR018303">
    <property type="entry name" value="ATPase_P-typ_P_site"/>
</dbReference>
<dbReference type="GO" id="GO:0046872">
    <property type="term" value="F:metal ion binding"/>
    <property type="evidence" value="ECO:0007669"/>
    <property type="project" value="UniProtKB-KW"/>
</dbReference>
<evidence type="ECO:0000313" key="14">
    <source>
        <dbReference type="EMBL" id="AGT34507.1"/>
    </source>
</evidence>
<dbReference type="FunFam" id="3.40.50.1000:FF:000211">
    <property type="entry name" value="Plasma membrane ATPase"/>
    <property type="match status" value="1"/>
</dbReference>
<evidence type="ECO:0000256" key="7">
    <source>
        <dbReference type="ARBA" id="ARBA00022840"/>
    </source>
</evidence>
<comment type="subcellular location">
    <subcellularLocation>
        <location evidence="1">Membrane</location>
        <topology evidence="1">Multi-pass membrane protein</topology>
    </subcellularLocation>
</comment>
<feature type="transmembrane region" description="Helical" evidence="12">
    <location>
        <begin position="776"/>
        <end position="797"/>
    </location>
</feature>
<keyword evidence="5" id="KW-0479">Metal-binding</keyword>
<evidence type="ECO:0000313" key="15">
    <source>
        <dbReference type="Proteomes" id="UP000015543"/>
    </source>
</evidence>
<dbReference type="PATRIC" id="fig|1365176.7.peg.110"/>
<accession>S6A4W9</accession>
<dbReference type="InterPro" id="IPR006534">
    <property type="entry name" value="P-type_ATPase_IIIA"/>
</dbReference>
<dbReference type="SFLD" id="SFLDG00002">
    <property type="entry name" value="C1.7:_P-type_atpase_like"/>
    <property type="match status" value="1"/>
</dbReference>
<dbReference type="InterPro" id="IPR023298">
    <property type="entry name" value="ATPase_P-typ_TM_dom_sf"/>
</dbReference>
<comment type="similarity">
    <text evidence="2">Belongs to the cation transport ATPase (P-type) (TC 3.A.3) family. Type IIIA subfamily.</text>
</comment>
<dbReference type="PRINTS" id="PR00119">
    <property type="entry name" value="CATATPASE"/>
</dbReference>
<dbReference type="Gene3D" id="1.20.1110.10">
    <property type="entry name" value="Calcium-transporting ATPase, transmembrane domain"/>
    <property type="match status" value="1"/>
</dbReference>
<dbReference type="SUPFAM" id="SSF81665">
    <property type="entry name" value="Calcium ATPase, transmembrane domain M"/>
    <property type="match status" value="1"/>
</dbReference>
<evidence type="ECO:0000256" key="9">
    <source>
        <dbReference type="ARBA" id="ARBA00022967"/>
    </source>
</evidence>
<dbReference type="HOGENOM" id="CLU_002360_6_4_2"/>
<dbReference type="GO" id="GO:0016887">
    <property type="term" value="F:ATP hydrolysis activity"/>
    <property type="evidence" value="ECO:0007669"/>
    <property type="project" value="InterPro"/>
</dbReference>
<feature type="transmembrane region" description="Helical" evidence="12">
    <location>
        <begin position="617"/>
        <end position="637"/>
    </location>
</feature>
<dbReference type="InterPro" id="IPR036412">
    <property type="entry name" value="HAD-like_sf"/>
</dbReference>
<keyword evidence="4 12" id="KW-0812">Transmembrane</keyword>
<gene>
    <name evidence="14" type="ORF">N186_00545</name>
</gene>